<dbReference type="NCBIfam" id="TIGR01843">
    <property type="entry name" value="type_I_hlyD"/>
    <property type="match status" value="1"/>
</dbReference>
<keyword evidence="5 9" id="KW-0997">Cell inner membrane</keyword>
<dbReference type="RefSeq" id="WP_006202055.1">
    <property type="nucleotide sequence ID" value="NZ_AGSN01000101.1"/>
</dbReference>
<keyword evidence="4 9" id="KW-1003">Cell membrane</keyword>
<dbReference type="Proteomes" id="UP000002949">
    <property type="component" value="Unassembled WGS sequence"/>
</dbReference>
<dbReference type="STRING" id="1082933.A6B35_18365"/>
<feature type="domain" description="AprE-like beta-barrel" evidence="12">
    <location>
        <begin position="448"/>
        <end position="537"/>
    </location>
</feature>
<evidence type="ECO:0000256" key="1">
    <source>
        <dbReference type="ARBA" id="ARBA00004377"/>
    </source>
</evidence>
<keyword evidence="14" id="KW-1185">Reference proteome</keyword>
<dbReference type="EMBL" id="AGSN01000101">
    <property type="protein sequence ID" value="EHH11626.1"/>
    <property type="molecule type" value="Genomic_DNA"/>
</dbReference>
<dbReference type="InterPro" id="IPR050739">
    <property type="entry name" value="MFP"/>
</dbReference>
<proteinExistence type="inferred from homology"/>
<comment type="similarity">
    <text evidence="2 9">Belongs to the membrane fusion protein (MFP) (TC 8.A.1) family.</text>
</comment>
<feature type="transmembrane region" description="Helical" evidence="9">
    <location>
        <begin position="138"/>
        <end position="160"/>
    </location>
</feature>
<evidence type="ECO:0000256" key="5">
    <source>
        <dbReference type="ARBA" id="ARBA00022519"/>
    </source>
</evidence>
<dbReference type="PRINTS" id="PR01490">
    <property type="entry name" value="RTXTOXIND"/>
</dbReference>
<evidence type="ECO:0000313" key="14">
    <source>
        <dbReference type="Proteomes" id="UP000002949"/>
    </source>
</evidence>
<accession>G6Y9C0</accession>
<evidence type="ECO:0000259" key="11">
    <source>
        <dbReference type="Pfam" id="PF25994"/>
    </source>
</evidence>
<evidence type="ECO:0000313" key="13">
    <source>
        <dbReference type="EMBL" id="EHH11626.1"/>
    </source>
</evidence>
<dbReference type="PATRIC" id="fig|1082933.3.peg.2463"/>
<evidence type="ECO:0000256" key="8">
    <source>
        <dbReference type="ARBA" id="ARBA00023136"/>
    </source>
</evidence>
<dbReference type="InterPro" id="IPR058982">
    <property type="entry name" value="Beta-barrel_AprE"/>
</dbReference>
<keyword evidence="3 9" id="KW-0813">Transport</keyword>
<evidence type="ECO:0000256" key="7">
    <source>
        <dbReference type="ARBA" id="ARBA00022989"/>
    </source>
</evidence>
<keyword evidence="10" id="KW-0175">Coiled coil</keyword>
<dbReference type="InterPro" id="IPR058781">
    <property type="entry name" value="HH_AprE-like"/>
</dbReference>
<name>G6Y9C0_9HYPH</name>
<feature type="transmembrane region" description="Helical" evidence="9">
    <location>
        <begin position="50"/>
        <end position="67"/>
    </location>
</feature>
<sequence length="560" mass="61459">MRRSRLIGAKILADAGIFVIGFGAACLRWLESTRGTAGQWVSSARTSLAGITANFPSIVFPSIVPVGDRLRAGRMALGTVMTRRRGGLGAANAPNGESRHFSNGLREERATIGWKRTVTNAHASIPPPPATPFHRLRLLFASAFAVVGVFMIGFSVWAAYAPLESAAIAAGAIEAESSRKTIQHLEGGIVGRILVNDGDVVYAGQPLIGLDDTKSRATVQMLQMQLWDALALEARLVAERDDRERIQFPQDIVAAARKHPAAAGIVAGQTRIFDTRRRLNSSRIDMIQRRIAQTEQEIAGLRFQAQAATSRATIIKGEIADVAPLVAKRLLTRGRLRQLEREQAEIDGRIGEATSQISRAEQSVGESQAMIFKLESDHQSEVAQNLRDTQAQILQFIERIQAARDVLARTMVRAPEAGTITDLRIHTTGGVIAPGEPLVDLVPSDDRLIVLVQVKPEDIDLVRPGLPARVRLLSYKHRRVPPVEGVLTYVSADRLIDSETRRPYYTARVRITDASLRVLPEVDIMPGMPVEVLIKTGQFTVAHYTLRPVFDAFDRAFRED</sequence>
<evidence type="ECO:0000256" key="4">
    <source>
        <dbReference type="ARBA" id="ARBA00022475"/>
    </source>
</evidence>
<dbReference type="AlphaFoldDB" id="G6Y9C0"/>
<dbReference type="Gene3D" id="2.40.30.170">
    <property type="match status" value="1"/>
</dbReference>
<feature type="domain" description="AprE-like long alpha-helical hairpin" evidence="11">
    <location>
        <begin position="215"/>
        <end position="406"/>
    </location>
</feature>
<evidence type="ECO:0000256" key="9">
    <source>
        <dbReference type="RuleBase" id="RU365093"/>
    </source>
</evidence>
<dbReference type="GO" id="GO:0005886">
    <property type="term" value="C:plasma membrane"/>
    <property type="evidence" value="ECO:0007669"/>
    <property type="project" value="UniProtKB-SubCell"/>
</dbReference>
<dbReference type="PROSITE" id="PS51257">
    <property type="entry name" value="PROKAR_LIPOPROTEIN"/>
    <property type="match status" value="1"/>
</dbReference>
<dbReference type="InterPro" id="IPR010129">
    <property type="entry name" value="T1SS_HlyD"/>
</dbReference>
<dbReference type="GO" id="GO:0015031">
    <property type="term" value="P:protein transport"/>
    <property type="evidence" value="ECO:0007669"/>
    <property type="project" value="InterPro"/>
</dbReference>
<keyword evidence="8 9" id="KW-0472">Membrane</keyword>
<dbReference type="eggNOG" id="COG0845">
    <property type="taxonomic scope" value="Bacteria"/>
</dbReference>
<keyword evidence="6 9" id="KW-0812">Transmembrane</keyword>
<evidence type="ECO:0000256" key="10">
    <source>
        <dbReference type="SAM" id="Coils"/>
    </source>
</evidence>
<evidence type="ECO:0000256" key="2">
    <source>
        <dbReference type="ARBA" id="ARBA00009477"/>
    </source>
</evidence>
<dbReference type="Pfam" id="PF25994">
    <property type="entry name" value="HH_AprE"/>
    <property type="match status" value="1"/>
</dbReference>
<feature type="coiled-coil region" evidence="10">
    <location>
        <begin position="284"/>
        <end position="311"/>
    </location>
</feature>
<evidence type="ECO:0000259" key="12">
    <source>
        <dbReference type="Pfam" id="PF26002"/>
    </source>
</evidence>
<keyword evidence="7 9" id="KW-1133">Transmembrane helix</keyword>
<dbReference type="Pfam" id="PF26002">
    <property type="entry name" value="Beta-barrel_AprE"/>
    <property type="match status" value="1"/>
</dbReference>
<reference evidence="13 14" key="1">
    <citation type="journal article" date="2012" name="J. Bacteriol.">
        <title>Draft Genome Sequence of Plant Growth-Promoting Rhizobium Mesorhizobium amorphae, Isolated from Zinc-Lead Mine Tailings.</title>
        <authorList>
            <person name="Hao X."/>
            <person name="Lin Y."/>
            <person name="Johnstone L."/>
            <person name="Baltrus D.A."/>
            <person name="Miller S.J."/>
            <person name="Wei G."/>
            <person name="Rensing C."/>
        </authorList>
    </citation>
    <scope>NUCLEOTIDE SEQUENCE [LARGE SCALE GENOMIC DNA]</scope>
    <source>
        <strain evidence="13 14">CCNWGS0123</strain>
    </source>
</reference>
<evidence type="ECO:0000256" key="6">
    <source>
        <dbReference type="ARBA" id="ARBA00022692"/>
    </source>
</evidence>
<gene>
    <name evidence="13" type="ORF">MEA186_12698</name>
</gene>
<protein>
    <recommendedName>
        <fullName evidence="9">Membrane fusion protein (MFP) family protein</fullName>
    </recommendedName>
</protein>
<dbReference type="PANTHER" id="PTHR30386:SF17">
    <property type="entry name" value="ALKALINE PROTEASE SECRETION PROTEIN APRE"/>
    <property type="match status" value="1"/>
</dbReference>
<organism evidence="13 14">
    <name type="scientific">Mesorhizobium amorphae CCNWGS0123</name>
    <dbReference type="NCBI Taxonomy" id="1082933"/>
    <lineage>
        <taxon>Bacteria</taxon>
        <taxon>Pseudomonadati</taxon>
        <taxon>Pseudomonadota</taxon>
        <taxon>Alphaproteobacteria</taxon>
        <taxon>Hyphomicrobiales</taxon>
        <taxon>Phyllobacteriaceae</taxon>
        <taxon>Mesorhizobium</taxon>
    </lineage>
</organism>
<comment type="caution">
    <text evidence="9">Lacks conserved residue(s) required for the propagation of feature annotation.</text>
</comment>
<dbReference type="KEGG" id="mamo:A6B35_18365"/>
<comment type="subcellular location">
    <subcellularLocation>
        <location evidence="1 9">Cell inner membrane</location>
        <topology evidence="1 9">Single-pass membrane protein</topology>
    </subcellularLocation>
</comment>
<evidence type="ECO:0000256" key="3">
    <source>
        <dbReference type="ARBA" id="ARBA00022448"/>
    </source>
</evidence>
<dbReference type="PANTHER" id="PTHR30386">
    <property type="entry name" value="MEMBRANE FUSION SUBUNIT OF EMRAB-TOLC MULTIDRUG EFFLUX PUMP"/>
    <property type="match status" value="1"/>
</dbReference>
<feature type="transmembrane region" description="Helical" evidence="9">
    <location>
        <begin position="12"/>
        <end position="30"/>
    </location>
</feature>